<sequence length="378" mass="43369">MHAYRNGLMLSLIVIIVNGVYIFIGNHLIDEKNRLAQRTQMVIEKTIPGLNFSQELVFNLTELRRIQLRETVFNEDFDRKFYDEKTSVIINKNKLLLEKYSTIVESQNERIALRKLRESWESYLNVSFDAVMLYQHGNKEAGKDALLNHAVAYLIAFEEQNELLLSINNEYISNFSHSLSLKGNKSLSISYLLMVANFIFQGILLAALVRLSKLKSQAINDANIDPLTQLSNRRRLLSDWSQGKIPQDAIFIMGDIDHFKIVNDTYGHDAGDFILFEIARILKRESRKNDVVIRMGGEEFAIVATNSTLQEAYAVAERIRKDIESTHFIYHADTTLHVTISFGLSQIMSSDSSLEEVVTRADKKLYQSKTNGRNRTSY</sequence>
<dbReference type="PROSITE" id="PS50887">
    <property type="entry name" value="GGDEF"/>
    <property type="match status" value="1"/>
</dbReference>
<comment type="caution">
    <text evidence="7">The sequence shown here is derived from an EMBL/GenBank/DDBJ whole genome shotgun (WGS) entry which is preliminary data.</text>
</comment>
<dbReference type="InterPro" id="IPR029787">
    <property type="entry name" value="Nucleotide_cyclase"/>
</dbReference>
<evidence type="ECO:0000256" key="5">
    <source>
        <dbReference type="SAM" id="Phobius"/>
    </source>
</evidence>
<dbReference type="PANTHER" id="PTHR45138:SF9">
    <property type="entry name" value="DIGUANYLATE CYCLASE DGCM-RELATED"/>
    <property type="match status" value="1"/>
</dbReference>
<dbReference type="EMBL" id="SITJ01000055">
    <property type="protein sequence ID" value="TBL69149.1"/>
    <property type="molecule type" value="Genomic_DNA"/>
</dbReference>
<evidence type="ECO:0000313" key="8">
    <source>
        <dbReference type="EMBL" id="TBL69149.1"/>
    </source>
</evidence>
<evidence type="ECO:0000256" key="3">
    <source>
        <dbReference type="ARBA" id="ARBA00012528"/>
    </source>
</evidence>
<accession>A0ABD7PYJ7</accession>
<comment type="pathway">
    <text evidence="2">Purine metabolism; 3',5'-cyclic di-GMP biosynthesis.</text>
</comment>
<gene>
    <name evidence="8" type="ORF">EYY96_05425</name>
    <name evidence="7" type="ORF">EYY96_21770</name>
</gene>
<dbReference type="SUPFAM" id="SSF55073">
    <property type="entry name" value="Nucleotide cyclase"/>
    <property type="match status" value="1"/>
</dbReference>
<dbReference type="AlphaFoldDB" id="A0ABD7PYJ7"/>
<comment type="catalytic activity">
    <reaction evidence="4">
        <text>2 GTP = 3',3'-c-di-GMP + 2 diphosphate</text>
        <dbReference type="Rhea" id="RHEA:24898"/>
        <dbReference type="ChEBI" id="CHEBI:33019"/>
        <dbReference type="ChEBI" id="CHEBI:37565"/>
        <dbReference type="ChEBI" id="CHEBI:58805"/>
        <dbReference type="EC" id="2.7.7.65"/>
    </reaction>
</comment>
<feature type="transmembrane region" description="Helical" evidence="5">
    <location>
        <begin position="6"/>
        <end position="24"/>
    </location>
</feature>
<dbReference type="SMART" id="SM00267">
    <property type="entry name" value="GGDEF"/>
    <property type="match status" value="1"/>
</dbReference>
<dbReference type="PANTHER" id="PTHR45138">
    <property type="entry name" value="REGULATORY COMPONENTS OF SENSORY TRANSDUCTION SYSTEM"/>
    <property type="match status" value="1"/>
</dbReference>
<dbReference type="RefSeq" id="WP_130970560.1">
    <property type="nucleotide sequence ID" value="NZ_SITJ01000055.1"/>
</dbReference>
<dbReference type="InterPro" id="IPR000160">
    <property type="entry name" value="GGDEF_dom"/>
</dbReference>
<keyword evidence="5" id="KW-0812">Transmembrane</keyword>
<dbReference type="InterPro" id="IPR050469">
    <property type="entry name" value="Diguanylate_Cyclase"/>
</dbReference>
<evidence type="ECO:0000313" key="7">
    <source>
        <dbReference type="EMBL" id="TBL64978.1"/>
    </source>
</evidence>
<reference evidence="7 9" key="1">
    <citation type="submission" date="2019-02" db="EMBL/GenBank/DDBJ databases">
        <title>Comparative genomic analysis of the Hafnia genus genomes.</title>
        <authorList>
            <person name="Zhiqiu Y."/>
            <person name="Chao Y."/>
            <person name="Yuhui D."/>
            <person name="Di H."/>
            <person name="Bin L."/>
        </authorList>
    </citation>
    <scope>NUCLEOTIDE SEQUENCE [LARGE SCALE GENOMIC DNA]</scope>
    <source>
        <strain evidence="7 9">PCM_1210</strain>
    </source>
</reference>
<evidence type="ECO:0000313" key="9">
    <source>
        <dbReference type="Proteomes" id="UP000291600"/>
    </source>
</evidence>
<evidence type="ECO:0000256" key="2">
    <source>
        <dbReference type="ARBA" id="ARBA00004665"/>
    </source>
</evidence>
<dbReference type="Proteomes" id="UP000291600">
    <property type="component" value="Unassembled WGS sequence"/>
</dbReference>
<dbReference type="NCBIfam" id="TIGR00254">
    <property type="entry name" value="GGDEF"/>
    <property type="match status" value="1"/>
</dbReference>
<dbReference type="EMBL" id="SITJ01000080">
    <property type="protein sequence ID" value="TBL64978.1"/>
    <property type="molecule type" value="Genomic_DNA"/>
</dbReference>
<protein>
    <recommendedName>
        <fullName evidence="3">diguanylate cyclase</fullName>
        <ecNumber evidence="3">2.7.7.65</ecNumber>
    </recommendedName>
</protein>
<evidence type="ECO:0000256" key="4">
    <source>
        <dbReference type="ARBA" id="ARBA00034247"/>
    </source>
</evidence>
<evidence type="ECO:0000259" key="6">
    <source>
        <dbReference type="PROSITE" id="PS50887"/>
    </source>
</evidence>
<dbReference type="GO" id="GO:0052621">
    <property type="term" value="F:diguanylate cyclase activity"/>
    <property type="evidence" value="ECO:0007669"/>
    <property type="project" value="UniProtKB-EC"/>
</dbReference>
<name>A0ABD7PYJ7_HAFAL</name>
<dbReference type="Gene3D" id="3.30.70.270">
    <property type="match status" value="1"/>
</dbReference>
<dbReference type="Pfam" id="PF00990">
    <property type="entry name" value="GGDEF"/>
    <property type="match status" value="1"/>
</dbReference>
<keyword evidence="5" id="KW-0472">Membrane</keyword>
<dbReference type="EC" id="2.7.7.65" evidence="3"/>
<evidence type="ECO:0000256" key="1">
    <source>
        <dbReference type="ARBA" id="ARBA00001946"/>
    </source>
</evidence>
<proteinExistence type="predicted"/>
<dbReference type="CDD" id="cd01949">
    <property type="entry name" value="GGDEF"/>
    <property type="match status" value="1"/>
</dbReference>
<feature type="domain" description="GGDEF" evidence="6">
    <location>
        <begin position="247"/>
        <end position="378"/>
    </location>
</feature>
<comment type="cofactor">
    <cofactor evidence="1">
        <name>Mg(2+)</name>
        <dbReference type="ChEBI" id="CHEBI:18420"/>
    </cofactor>
</comment>
<dbReference type="FunFam" id="3.30.70.270:FF:000001">
    <property type="entry name" value="Diguanylate cyclase domain protein"/>
    <property type="match status" value="1"/>
</dbReference>
<keyword evidence="5" id="KW-1133">Transmembrane helix</keyword>
<organism evidence="7 9">
    <name type="scientific">Hafnia alvei</name>
    <dbReference type="NCBI Taxonomy" id="569"/>
    <lineage>
        <taxon>Bacteria</taxon>
        <taxon>Pseudomonadati</taxon>
        <taxon>Pseudomonadota</taxon>
        <taxon>Gammaproteobacteria</taxon>
        <taxon>Enterobacterales</taxon>
        <taxon>Hafniaceae</taxon>
        <taxon>Hafnia</taxon>
    </lineage>
</organism>
<dbReference type="InterPro" id="IPR043128">
    <property type="entry name" value="Rev_trsase/Diguanyl_cyclase"/>
</dbReference>
<feature type="transmembrane region" description="Helical" evidence="5">
    <location>
        <begin position="189"/>
        <end position="209"/>
    </location>
</feature>